<dbReference type="AlphaFoldDB" id="A0A484N7R5"/>
<dbReference type="EMBL" id="OOIL02006345">
    <property type="protein sequence ID" value="VFQ97162.1"/>
    <property type="molecule type" value="Genomic_DNA"/>
</dbReference>
<sequence>ENIYDDDKVDNSKESQDEEVEPPVNEEQPQEEETPMPRAWRTSKNHPLDKVIGDINRK</sequence>
<evidence type="ECO:0000313" key="2">
    <source>
        <dbReference type="EMBL" id="VFQ97162.1"/>
    </source>
</evidence>
<keyword evidence="3" id="KW-1185">Reference proteome</keyword>
<feature type="compositionally biased region" description="Basic and acidic residues" evidence="1">
    <location>
        <begin position="46"/>
        <end position="58"/>
    </location>
</feature>
<feature type="compositionally biased region" description="Basic and acidic residues" evidence="1">
    <location>
        <begin position="1"/>
        <end position="15"/>
    </location>
</feature>
<reference evidence="2 3" key="1">
    <citation type="submission" date="2018-04" db="EMBL/GenBank/DDBJ databases">
        <authorList>
            <person name="Vogel A."/>
        </authorList>
    </citation>
    <scope>NUCLEOTIDE SEQUENCE [LARGE SCALE GENOMIC DNA]</scope>
</reference>
<proteinExistence type="predicted"/>
<accession>A0A484N7R5</accession>
<feature type="non-terminal residue" evidence="2">
    <location>
        <position position="1"/>
    </location>
</feature>
<dbReference type="Proteomes" id="UP000595140">
    <property type="component" value="Unassembled WGS sequence"/>
</dbReference>
<name>A0A484N7R5_9ASTE</name>
<evidence type="ECO:0000256" key="1">
    <source>
        <dbReference type="SAM" id="MobiDB-lite"/>
    </source>
</evidence>
<gene>
    <name evidence="2" type="ORF">CCAM_LOCUS38938</name>
</gene>
<organism evidence="2 3">
    <name type="scientific">Cuscuta campestris</name>
    <dbReference type="NCBI Taxonomy" id="132261"/>
    <lineage>
        <taxon>Eukaryota</taxon>
        <taxon>Viridiplantae</taxon>
        <taxon>Streptophyta</taxon>
        <taxon>Embryophyta</taxon>
        <taxon>Tracheophyta</taxon>
        <taxon>Spermatophyta</taxon>
        <taxon>Magnoliopsida</taxon>
        <taxon>eudicotyledons</taxon>
        <taxon>Gunneridae</taxon>
        <taxon>Pentapetalae</taxon>
        <taxon>asterids</taxon>
        <taxon>lamiids</taxon>
        <taxon>Solanales</taxon>
        <taxon>Convolvulaceae</taxon>
        <taxon>Cuscuteae</taxon>
        <taxon>Cuscuta</taxon>
        <taxon>Cuscuta subgen. Grammica</taxon>
        <taxon>Cuscuta sect. Cleistogrammica</taxon>
    </lineage>
</organism>
<dbReference type="OrthoDB" id="8048545at2759"/>
<protein>
    <submittedName>
        <fullName evidence="2">Uncharacterized protein</fullName>
    </submittedName>
</protein>
<feature type="non-terminal residue" evidence="2">
    <location>
        <position position="58"/>
    </location>
</feature>
<feature type="region of interest" description="Disordered" evidence="1">
    <location>
        <begin position="1"/>
        <end position="58"/>
    </location>
</feature>
<evidence type="ECO:0000313" key="3">
    <source>
        <dbReference type="Proteomes" id="UP000595140"/>
    </source>
</evidence>